<comment type="similarity">
    <text evidence="1">Belongs to the short-chain dehydrogenases/reductases (SDR) family.</text>
</comment>
<evidence type="ECO:0000313" key="4">
    <source>
        <dbReference type="EMBL" id="MDA5399355.1"/>
    </source>
</evidence>
<gene>
    <name evidence="4" type="ORF">OQ273_12295</name>
</gene>
<dbReference type="InterPro" id="IPR057326">
    <property type="entry name" value="KR_dom"/>
</dbReference>
<evidence type="ECO:0000259" key="3">
    <source>
        <dbReference type="SMART" id="SM00822"/>
    </source>
</evidence>
<dbReference type="PROSITE" id="PS00061">
    <property type="entry name" value="ADH_SHORT"/>
    <property type="match status" value="1"/>
</dbReference>
<proteinExistence type="inferred from homology"/>
<dbReference type="PANTHER" id="PTHR42760:SF133">
    <property type="entry name" value="3-OXOACYL-[ACYL-CARRIER-PROTEIN] REDUCTASE"/>
    <property type="match status" value="1"/>
</dbReference>
<keyword evidence="2 4" id="KW-0560">Oxidoreductase</keyword>
<dbReference type="AlphaFoldDB" id="A0A9X3ZIB4"/>
<name>A0A9X3ZIB4_9HYPH</name>
<comment type="caution">
    <text evidence="4">The sequence shown here is derived from an EMBL/GenBank/DDBJ whole genome shotgun (WGS) entry which is preliminary data.</text>
</comment>
<dbReference type="FunFam" id="3.40.50.720:FF:000084">
    <property type="entry name" value="Short-chain dehydrogenase reductase"/>
    <property type="match status" value="1"/>
</dbReference>
<protein>
    <submittedName>
        <fullName evidence="4">Glucose 1-dehydrogenase</fullName>
        <ecNumber evidence="4">1.1.1.47</ecNumber>
    </submittedName>
</protein>
<evidence type="ECO:0000256" key="1">
    <source>
        <dbReference type="ARBA" id="ARBA00006484"/>
    </source>
</evidence>
<reference evidence="4" key="1">
    <citation type="submission" date="2022-11" db="EMBL/GenBank/DDBJ databases">
        <title>Draft genome sequence of Hoeflea poritis E7-10 and Hoeflea prorocentri PM5-8, separated from scleractinian coral Porites lutea and marine dinoflagellate.</title>
        <authorList>
            <person name="Zhang G."/>
            <person name="Wei Q."/>
            <person name="Cai L."/>
        </authorList>
    </citation>
    <scope>NUCLEOTIDE SEQUENCE</scope>
    <source>
        <strain evidence="4">PM5-8</strain>
    </source>
</reference>
<dbReference type="PRINTS" id="PR00080">
    <property type="entry name" value="SDRFAMILY"/>
</dbReference>
<dbReference type="Pfam" id="PF13561">
    <property type="entry name" value="adh_short_C2"/>
    <property type="match status" value="1"/>
</dbReference>
<dbReference type="Gene3D" id="3.40.50.720">
    <property type="entry name" value="NAD(P)-binding Rossmann-like Domain"/>
    <property type="match status" value="1"/>
</dbReference>
<dbReference type="Proteomes" id="UP001151234">
    <property type="component" value="Unassembled WGS sequence"/>
</dbReference>
<dbReference type="SUPFAM" id="SSF51735">
    <property type="entry name" value="NAD(P)-binding Rossmann-fold domains"/>
    <property type="match status" value="1"/>
</dbReference>
<dbReference type="SMART" id="SM00822">
    <property type="entry name" value="PKS_KR"/>
    <property type="match status" value="1"/>
</dbReference>
<sequence length="251" mass="26326">MILEGKTALITGASRGIGAALAQGLAAAGADIVIADLPGQDEAKAKVRGHIEAAGRRCELVELDVTDKEKVEAGIAEATAAMGQIDILVNNAGILVATELEKLDVESWDAHFDVNAKGVLLCTNAILPQMRQRKAGRIINIASLAARQGIPTEGHYAATKASVVTLTRVYAQEVGSDGITVNAICPGIILTEMAMNKLGSQEEVDKWSQSTSLKRLGDPKDVVGPAVFFSSDLSDYVTGQALNVCGGLYFH</sequence>
<accession>A0A9X3ZIB4</accession>
<dbReference type="InterPro" id="IPR020904">
    <property type="entry name" value="Sc_DH/Rdtase_CS"/>
</dbReference>
<dbReference type="PANTHER" id="PTHR42760">
    <property type="entry name" value="SHORT-CHAIN DEHYDROGENASES/REDUCTASES FAMILY MEMBER"/>
    <property type="match status" value="1"/>
</dbReference>
<dbReference type="RefSeq" id="WP_267990793.1">
    <property type="nucleotide sequence ID" value="NZ_JAPJZI010000001.1"/>
</dbReference>
<organism evidence="4 5">
    <name type="scientific">Hoeflea prorocentri</name>
    <dbReference type="NCBI Taxonomy" id="1922333"/>
    <lineage>
        <taxon>Bacteria</taxon>
        <taxon>Pseudomonadati</taxon>
        <taxon>Pseudomonadota</taxon>
        <taxon>Alphaproteobacteria</taxon>
        <taxon>Hyphomicrobiales</taxon>
        <taxon>Rhizobiaceae</taxon>
        <taxon>Hoeflea</taxon>
    </lineage>
</organism>
<dbReference type="NCBIfam" id="NF005559">
    <property type="entry name" value="PRK07231.1"/>
    <property type="match status" value="1"/>
</dbReference>
<feature type="domain" description="Ketoreductase" evidence="3">
    <location>
        <begin position="6"/>
        <end position="187"/>
    </location>
</feature>
<keyword evidence="5" id="KW-1185">Reference proteome</keyword>
<dbReference type="EMBL" id="JAPJZI010000001">
    <property type="protein sequence ID" value="MDA5399355.1"/>
    <property type="molecule type" value="Genomic_DNA"/>
</dbReference>
<dbReference type="EC" id="1.1.1.47" evidence="4"/>
<dbReference type="InterPro" id="IPR036291">
    <property type="entry name" value="NAD(P)-bd_dom_sf"/>
</dbReference>
<dbReference type="CDD" id="cd05233">
    <property type="entry name" value="SDR_c"/>
    <property type="match status" value="1"/>
</dbReference>
<dbReference type="InterPro" id="IPR002347">
    <property type="entry name" value="SDR_fam"/>
</dbReference>
<dbReference type="GO" id="GO:0047936">
    <property type="term" value="F:glucose 1-dehydrogenase [NAD(P)+] activity"/>
    <property type="evidence" value="ECO:0007669"/>
    <property type="project" value="UniProtKB-EC"/>
</dbReference>
<evidence type="ECO:0000256" key="2">
    <source>
        <dbReference type="ARBA" id="ARBA00023002"/>
    </source>
</evidence>
<dbReference type="PRINTS" id="PR00081">
    <property type="entry name" value="GDHRDH"/>
</dbReference>
<evidence type="ECO:0000313" key="5">
    <source>
        <dbReference type="Proteomes" id="UP001151234"/>
    </source>
</evidence>